<protein>
    <recommendedName>
        <fullName evidence="4">Interferon-induced transmembrane protein</fullName>
    </recommendedName>
</protein>
<dbReference type="NCBIfam" id="NF040945">
    <property type="entry name" value="CCC_membrane"/>
    <property type="match status" value="1"/>
</dbReference>
<dbReference type="RefSeq" id="WP_084062661.1">
    <property type="nucleotide sequence ID" value="NZ_FWXO01000006.1"/>
</dbReference>
<dbReference type="AlphaFoldDB" id="A0A1W2CDQ0"/>
<dbReference type="STRING" id="504486.SAMN05660703_2889"/>
<evidence type="ECO:0000256" key="1">
    <source>
        <dbReference type="SAM" id="Phobius"/>
    </source>
</evidence>
<keyword evidence="1" id="KW-0812">Transmembrane</keyword>
<dbReference type="OrthoDB" id="1099888at2"/>
<dbReference type="EMBL" id="FWXO01000006">
    <property type="protein sequence ID" value="SMC82788.1"/>
    <property type="molecule type" value="Genomic_DNA"/>
</dbReference>
<name>A0A1W2CDQ0_9FLAO</name>
<feature type="transmembrane region" description="Helical" evidence="1">
    <location>
        <begin position="65"/>
        <end position="86"/>
    </location>
</feature>
<dbReference type="InterPro" id="IPR011655">
    <property type="entry name" value="MpPF26"/>
</dbReference>
<dbReference type="Pfam" id="PF07666">
    <property type="entry name" value="MpPF26"/>
    <property type="match status" value="1"/>
</dbReference>
<sequence>MEQQKLPNATMIIVLSILGYLCCCFAGIGIIPSGIAFFMANKSQKMYEANPELYDNYSTIKTGKIVAIIAVVLNVLMIINVIYTLATVGWSEWSEEFSRKWQEGMEAGGQY</sequence>
<evidence type="ECO:0000313" key="2">
    <source>
        <dbReference type="EMBL" id="SMC82788.1"/>
    </source>
</evidence>
<feature type="transmembrane region" description="Helical" evidence="1">
    <location>
        <begin position="12"/>
        <end position="38"/>
    </location>
</feature>
<reference evidence="2 3" key="1">
    <citation type="submission" date="2017-04" db="EMBL/GenBank/DDBJ databases">
        <authorList>
            <person name="Afonso C.L."/>
            <person name="Miller P.J."/>
            <person name="Scott M.A."/>
            <person name="Spackman E."/>
            <person name="Goraichik I."/>
            <person name="Dimitrov K.M."/>
            <person name="Suarez D.L."/>
            <person name="Swayne D.E."/>
        </authorList>
    </citation>
    <scope>NUCLEOTIDE SEQUENCE [LARGE SCALE GENOMIC DNA]</scope>
    <source>
        <strain evidence="2 3">DSM 21164</strain>
    </source>
</reference>
<proteinExistence type="predicted"/>
<keyword evidence="1" id="KW-1133">Transmembrane helix</keyword>
<keyword evidence="3" id="KW-1185">Reference proteome</keyword>
<accession>A0A1W2CDQ0</accession>
<dbReference type="Proteomes" id="UP000192360">
    <property type="component" value="Unassembled WGS sequence"/>
</dbReference>
<organism evidence="2 3">
    <name type="scientific">Cellulophaga tyrosinoxydans</name>
    <dbReference type="NCBI Taxonomy" id="504486"/>
    <lineage>
        <taxon>Bacteria</taxon>
        <taxon>Pseudomonadati</taxon>
        <taxon>Bacteroidota</taxon>
        <taxon>Flavobacteriia</taxon>
        <taxon>Flavobacteriales</taxon>
        <taxon>Flavobacteriaceae</taxon>
        <taxon>Cellulophaga</taxon>
    </lineage>
</organism>
<gene>
    <name evidence="2" type="ORF">SAMN05660703_2889</name>
</gene>
<evidence type="ECO:0008006" key="4">
    <source>
        <dbReference type="Google" id="ProtNLM"/>
    </source>
</evidence>
<evidence type="ECO:0000313" key="3">
    <source>
        <dbReference type="Proteomes" id="UP000192360"/>
    </source>
</evidence>
<keyword evidence="1" id="KW-0472">Membrane</keyword>